<keyword evidence="6" id="KW-0809">Transit peptide</keyword>
<evidence type="ECO:0000256" key="9">
    <source>
        <dbReference type="ARBA" id="ARBA00023128"/>
    </source>
</evidence>
<dbReference type="Gene3D" id="4.10.95.10">
    <property type="entry name" value="Cytochrome c oxidase, subunit VIa"/>
    <property type="match status" value="1"/>
</dbReference>
<dbReference type="PANTHER" id="PTHR11504">
    <property type="entry name" value="CYTOCHROME C OXIDASE POLYPEPTIDE VIA"/>
    <property type="match status" value="1"/>
</dbReference>
<dbReference type="AlphaFoldDB" id="A0A397USV3"/>
<evidence type="ECO:0000256" key="8">
    <source>
        <dbReference type="ARBA" id="ARBA00023002"/>
    </source>
</evidence>
<evidence type="ECO:0000256" key="6">
    <source>
        <dbReference type="ARBA" id="ARBA00022946"/>
    </source>
</evidence>
<evidence type="ECO:0000256" key="4">
    <source>
        <dbReference type="ARBA" id="ARBA00022692"/>
    </source>
</evidence>
<sequence>MEMRFLATRIAKIVPRIPPMIRKYSVLTSEDLSMFAKERLAVEEHAKKTAKTWKNITIYVCTPALALGVANSYRIMKEHEAHHAEHEHEHEHEGDHKLYQYQRIRTKPFPWGDGDHTLFHNPNVNK</sequence>
<proteinExistence type="inferred from homology"/>
<comment type="subcellular location">
    <subcellularLocation>
        <location evidence="1">Mitochondrion inner membrane</location>
        <topology evidence="1">Single-pass membrane protein</topology>
    </subcellularLocation>
</comment>
<evidence type="ECO:0000313" key="14">
    <source>
        <dbReference type="Proteomes" id="UP000266673"/>
    </source>
</evidence>
<evidence type="ECO:0000256" key="11">
    <source>
        <dbReference type="RuleBase" id="RU004396"/>
    </source>
</evidence>
<evidence type="ECO:0000256" key="1">
    <source>
        <dbReference type="ARBA" id="ARBA00004434"/>
    </source>
</evidence>
<evidence type="ECO:0000256" key="5">
    <source>
        <dbReference type="ARBA" id="ARBA00022792"/>
    </source>
</evidence>
<dbReference type="EMBL" id="QKWP01000934">
    <property type="protein sequence ID" value="RIB13320.1"/>
    <property type="molecule type" value="Genomic_DNA"/>
</dbReference>
<evidence type="ECO:0000256" key="10">
    <source>
        <dbReference type="ARBA" id="ARBA00023136"/>
    </source>
</evidence>
<protein>
    <recommendedName>
        <fullName evidence="12">Cytochrome c oxidase subunit</fullName>
    </recommendedName>
    <alternativeName>
        <fullName evidence="12">Cytochrome c oxidase polypeptide VIa</fullName>
    </alternativeName>
</protein>
<evidence type="ECO:0000256" key="2">
    <source>
        <dbReference type="ARBA" id="ARBA00004673"/>
    </source>
</evidence>
<dbReference type="InterPro" id="IPR036418">
    <property type="entry name" value="Cyt_c_oxidase_su6a_sf"/>
</dbReference>
<dbReference type="STRING" id="44941.A0A397USV3"/>
<dbReference type="SUPFAM" id="SSF81411">
    <property type="entry name" value="Mitochondrial cytochrome c oxidase subunit VIa"/>
    <property type="match status" value="1"/>
</dbReference>
<keyword evidence="9 12" id="KW-0496">Mitochondrion</keyword>
<keyword evidence="10 12" id="KW-0472">Membrane</keyword>
<evidence type="ECO:0000313" key="13">
    <source>
        <dbReference type="EMBL" id="RIB13320.1"/>
    </source>
</evidence>
<dbReference type="UniPathway" id="UPA00705"/>
<keyword evidence="5 12" id="KW-0999">Mitochondrion inner membrane</keyword>
<dbReference type="PROSITE" id="PS01329">
    <property type="entry name" value="COX6A"/>
    <property type="match status" value="1"/>
</dbReference>
<dbReference type="FunFam" id="4.10.95.10:FF:000001">
    <property type="entry name" value="Cytochrome c oxidase subunit 6A, mitochondrial"/>
    <property type="match status" value="1"/>
</dbReference>
<comment type="similarity">
    <text evidence="3 11">Belongs to the cytochrome c oxidase subunit 6A family.</text>
</comment>
<keyword evidence="8" id="KW-0560">Oxidoreductase</keyword>
<dbReference type="GO" id="GO:0005743">
    <property type="term" value="C:mitochondrial inner membrane"/>
    <property type="evidence" value="ECO:0007669"/>
    <property type="project" value="UniProtKB-SubCell"/>
</dbReference>
<evidence type="ECO:0000256" key="7">
    <source>
        <dbReference type="ARBA" id="ARBA00022989"/>
    </source>
</evidence>
<dbReference type="GO" id="GO:0006123">
    <property type="term" value="P:mitochondrial electron transport, cytochrome c to oxygen"/>
    <property type="evidence" value="ECO:0007669"/>
    <property type="project" value="TreeGrafter"/>
</dbReference>
<accession>A0A397USV3</accession>
<organism evidence="13 14">
    <name type="scientific">Gigaspora rosea</name>
    <dbReference type="NCBI Taxonomy" id="44941"/>
    <lineage>
        <taxon>Eukaryota</taxon>
        <taxon>Fungi</taxon>
        <taxon>Fungi incertae sedis</taxon>
        <taxon>Mucoromycota</taxon>
        <taxon>Glomeromycotina</taxon>
        <taxon>Glomeromycetes</taxon>
        <taxon>Diversisporales</taxon>
        <taxon>Gigasporaceae</taxon>
        <taxon>Gigaspora</taxon>
    </lineage>
</organism>
<dbReference type="GO" id="GO:0016491">
    <property type="term" value="F:oxidoreductase activity"/>
    <property type="evidence" value="ECO:0007669"/>
    <property type="project" value="UniProtKB-KW"/>
</dbReference>
<evidence type="ECO:0000256" key="12">
    <source>
        <dbReference type="RuleBase" id="RU004397"/>
    </source>
</evidence>
<dbReference type="OrthoDB" id="5947505at2759"/>
<keyword evidence="7" id="KW-1133">Transmembrane helix</keyword>
<reference evidence="13 14" key="1">
    <citation type="submission" date="2018-06" db="EMBL/GenBank/DDBJ databases">
        <title>Comparative genomics reveals the genomic features of Rhizophagus irregularis, R. cerebriforme, R. diaphanum and Gigaspora rosea, and their symbiotic lifestyle signature.</title>
        <authorList>
            <person name="Morin E."/>
            <person name="San Clemente H."/>
            <person name="Chen E.C.H."/>
            <person name="De La Providencia I."/>
            <person name="Hainaut M."/>
            <person name="Kuo A."/>
            <person name="Kohler A."/>
            <person name="Murat C."/>
            <person name="Tang N."/>
            <person name="Roy S."/>
            <person name="Loubradou J."/>
            <person name="Henrissat B."/>
            <person name="Grigoriev I.V."/>
            <person name="Corradi N."/>
            <person name="Roux C."/>
            <person name="Martin F.M."/>
        </authorList>
    </citation>
    <scope>NUCLEOTIDE SEQUENCE [LARGE SCALE GENOMIC DNA]</scope>
    <source>
        <strain evidence="13 14">DAOM 194757</strain>
    </source>
</reference>
<dbReference type="InterPro" id="IPR018507">
    <property type="entry name" value="Cyt_c_oxidase_su6a_CS"/>
</dbReference>
<evidence type="ECO:0000256" key="3">
    <source>
        <dbReference type="ARBA" id="ARBA00005553"/>
    </source>
</evidence>
<comment type="caution">
    <text evidence="13">The sequence shown here is derived from an EMBL/GenBank/DDBJ whole genome shotgun (WGS) entry which is preliminary data.</text>
</comment>
<keyword evidence="4" id="KW-0812">Transmembrane</keyword>
<gene>
    <name evidence="13" type="ORF">C2G38_2198179</name>
</gene>
<keyword evidence="14" id="KW-1185">Reference proteome</keyword>
<dbReference type="Proteomes" id="UP000266673">
    <property type="component" value="Unassembled WGS sequence"/>
</dbReference>
<dbReference type="InterPro" id="IPR001349">
    <property type="entry name" value="Cyt_c_oxidase_su6a"/>
</dbReference>
<name>A0A397USV3_9GLOM</name>
<dbReference type="Pfam" id="PF02046">
    <property type="entry name" value="COX6A"/>
    <property type="match status" value="1"/>
</dbReference>
<dbReference type="GO" id="GO:0030234">
    <property type="term" value="F:enzyme regulator activity"/>
    <property type="evidence" value="ECO:0007669"/>
    <property type="project" value="TreeGrafter"/>
</dbReference>
<dbReference type="PANTHER" id="PTHR11504:SF0">
    <property type="entry name" value="CYTOCHROME C OXIDASE SUBUNIT"/>
    <property type="match status" value="1"/>
</dbReference>
<comment type="pathway">
    <text evidence="2">Energy metabolism; oxidative phosphorylation.</text>
</comment>